<evidence type="ECO:0000256" key="2">
    <source>
        <dbReference type="ARBA" id="ARBA00022714"/>
    </source>
</evidence>
<dbReference type="PANTHER" id="PTHR43342:SF2">
    <property type="entry name" value="POTENTIAL NAD-REDUCING HYDROGENASE SUBUNIT"/>
    <property type="match status" value="1"/>
</dbReference>
<organism evidence="8">
    <name type="scientific">Sheuella amnicola</name>
    <dbReference type="NCBI Taxonomy" id="2707330"/>
    <lineage>
        <taxon>Bacteria</taxon>
        <taxon>Pseudomonadati</taxon>
        <taxon>Pseudomonadota</taxon>
        <taxon>Betaproteobacteria</taxon>
        <taxon>Burkholderiales</taxon>
        <taxon>Alcaligenaceae</taxon>
        <taxon>Sheuella</taxon>
    </lineage>
</organism>
<comment type="caution">
    <text evidence="8">The sequence shown here is derived from an EMBL/GenBank/DDBJ whole genome shotgun (WGS) entry which is preliminary data.</text>
</comment>
<dbReference type="InterPro" id="IPR028431">
    <property type="entry name" value="NADP_DH_HndA-like"/>
</dbReference>
<comment type="cofactor">
    <cofactor evidence="6">
        <name>[2Fe-2S] cluster</name>
        <dbReference type="ChEBI" id="CHEBI:190135"/>
    </cofactor>
</comment>
<dbReference type="RefSeq" id="WP_163652206.1">
    <property type="nucleotide sequence ID" value="NZ_JAAGRN010000003.1"/>
</dbReference>
<dbReference type="Gene3D" id="3.40.30.10">
    <property type="entry name" value="Glutaredoxin"/>
    <property type="match status" value="1"/>
</dbReference>
<accession>A0A6B2QY46</accession>
<evidence type="ECO:0000256" key="6">
    <source>
        <dbReference type="ARBA" id="ARBA00034078"/>
    </source>
</evidence>
<evidence type="ECO:0000313" key="8">
    <source>
        <dbReference type="EMBL" id="NDY82598.1"/>
    </source>
</evidence>
<dbReference type="PIRSF" id="PIRSF000216">
    <property type="entry name" value="NADH_DH_24kDa"/>
    <property type="match status" value="1"/>
</dbReference>
<dbReference type="InterPro" id="IPR002023">
    <property type="entry name" value="NuoE-like"/>
</dbReference>
<evidence type="ECO:0000256" key="5">
    <source>
        <dbReference type="ARBA" id="ARBA00023014"/>
    </source>
</evidence>
<feature type="binding site" evidence="7">
    <location>
        <position position="115"/>
    </location>
    <ligand>
        <name>[2Fe-2S] cluster</name>
        <dbReference type="ChEBI" id="CHEBI:190135"/>
    </ligand>
</feature>
<dbReference type="GO" id="GO:0016491">
    <property type="term" value="F:oxidoreductase activity"/>
    <property type="evidence" value="ECO:0007669"/>
    <property type="project" value="InterPro"/>
</dbReference>
<comment type="cofactor">
    <cofactor evidence="7">
        <name>[2Fe-2S] cluster</name>
        <dbReference type="ChEBI" id="CHEBI:190135"/>
    </cofactor>
    <text evidence="7">Binds 1 [2Fe-2S] cluster.</text>
</comment>
<sequence>MNSDPVPGILSSFECKQENLLPILHAVQEVLGHIPSDRVEVIARALNISRAEVHGVITFYHHFRSTPIAQRHLQICKAEACQSMGANDLFDHALRRCGSKSDAQGASVALDAVYCLGLCAMSPALMMDGTPHGRVTTDALDKLLDLGR</sequence>
<proteinExistence type="inferred from homology"/>
<dbReference type="Gene3D" id="1.10.10.1590">
    <property type="entry name" value="NADH-quinone oxidoreductase subunit E"/>
    <property type="match status" value="1"/>
</dbReference>
<reference evidence="8" key="1">
    <citation type="submission" date="2020-02" db="EMBL/GenBank/DDBJ databases">
        <authorList>
            <person name="Chen W.-M."/>
        </authorList>
    </citation>
    <scope>NUCLEOTIDE SEQUENCE</scope>
    <source>
        <strain evidence="8">NBD-18</strain>
    </source>
</reference>
<feature type="binding site" evidence="7">
    <location>
        <position position="76"/>
    </location>
    <ligand>
        <name>[2Fe-2S] cluster</name>
        <dbReference type="ChEBI" id="CHEBI:190135"/>
    </ligand>
</feature>
<name>A0A6B2QY46_9BURK</name>
<dbReference type="GO" id="GO:0046872">
    <property type="term" value="F:metal ion binding"/>
    <property type="evidence" value="ECO:0007669"/>
    <property type="project" value="UniProtKB-KW"/>
</dbReference>
<dbReference type="InterPro" id="IPR036249">
    <property type="entry name" value="Thioredoxin-like_sf"/>
</dbReference>
<gene>
    <name evidence="8" type="ORF">G3I67_05060</name>
</gene>
<protein>
    <submittedName>
        <fullName evidence="8">Formate dehydrogenase</fullName>
    </submittedName>
</protein>
<dbReference type="GO" id="GO:0051537">
    <property type="term" value="F:2 iron, 2 sulfur cluster binding"/>
    <property type="evidence" value="ECO:0007669"/>
    <property type="project" value="UniProtKB-KW"/>
</dbReference>
<evidence type="ECO:0000256" key="7">
    <source>
        <dbReference type="PIRSR" id="PIRSR000216-1"/>
    </source>
</evidence>
<keyword evidence="5 7" id="KW-0411">Iron-sulfur</keyword>
<dbReference type="AlphaFoldDB" id="A0A6B2QY46"/>
<dbReference type="SUPFAM" id="SSF52833">
    <property type="entry name" value="Thioredoxin-like"/>
    <property type="match status" value="1"/>
</dbReference>
<dbReference type="PANTHER" id="PTHR43342">
    <property type="entry name" value="NADH-QUINONE OXIDOREDUCTASE, E SUBUNIT"/>
    <property type="match status" value="1"/>
</dbReference>
<dbReference type="Pfam" id="PF01257">
    <property type="entry name" value="2Fe-2S_thioredx"/>
    <property type="match status" value="1"/>
</dbReference>
<keyword evidence="2 7" id="KW-0001">2Fe-2S</keyword>
<keyword evidence="4 7" id="KW-0408">Iron</keyword>
<dbReference type="EMBL" id="JAAGRN010000003">
    <property type="protein sequence ID" value="NDY82598.1"/>
    <property type="molecule type" value="Genomic_DNA"/>
</dbReference>
<keyword evidence="3 7" id="KW-0479">Metal-binding</keyword>
<evidence type="ECO:0000256" key="3">
    <source>
        <dbReference type="ARBA" id="ARBA00022723"/>
    </source>
</evidence>
<evidence type="ECO:0000256" key="4">
    <source>
        <dbReference type="ARBA" id="ARBA00023004"/>
    </source>
</evidence>
<feature type="binding site" evidence="7">
    <location>
        <position position="81"/>
    </location>
    <ligand>
        <name>[2Fe-2S] cluster</name>
        <dbReference type="ChEBI" id="CHEBI:190135"/>
    </ligand>
</feature>
<dbReference type="InterPro" id="IPR041921">
    <property type="entry name" value="NuoE_N"/>
</dbReference>
<evidence type="ECO:0000256" key="1">
    <source>
        <dbReference type="ARBA" id="ARBA00010643"/>
    </source>
</evidence>
<comment type="similarity">
    <text evidence="1">Belongs to the complex I 24 kDa subunit family.</text>
</comment>
<feature type="binding site" evidence="7">
    <location>
        <position position="119"/>
    </location>
    <ligand>
        <name>[2Fe-2S] cluster</name>
        <dbReference type="ChEBI" id="CHEBI:190135"/>
    </ligand>
</feature>